<dbReference type="PANTHER" id="PTHR43537:SF6">
    <property type="entry name" value="HTH-TYPE TRANSCRIPTIONAL REPRESSOR RSPR"/>
    <property type="match status" value="1"/>
</dbReference>
<dbReference type="InterPro" id="IPR011711">
    <property type="entry name" value="GntR_C"/>
</dbReference>
<dbReference type="InterPro" id="IPR000524">
    <property type="entry name" value="Tscrpt_reg_HTH_GntR"/>
</dbReference>
<dbReference type="InterPro" id="IPR036388">
    <property type="entry name" value="WH-like_DNA-bd_sf"/>
</dbReference>
<evidence type="ECO:0000256" key="3">
    <source>
        <dbReference type="ARBA" id="ARBA00023163"/>
    </source>
</evidence>
<dbReference type="Pfam" id="PF07729">
    <property type="entry name" value="FCD"/>
    <property type="match status" value="1"/>
</dbReference>
<dbReference type="PANTHER" id="PTHR43537">
    <property type="entry name" value="TRANSCRIPTIONAL REGULATOR, GNTR FAMILY"/>
    <property type="match status" value="1"/>
</dbReference>
<dbReference type="Gene3D" id="1.10.10.10">
    <property type="entry name" value="Winged helix-like DNA-binding domain superfamily/Winged helix DNA-binding domain"/>
    <property type="match status" value="1"/>
</dbReference>
<dbReference type="InterPro" id="IPR008920">
    <property type="entry name" value="TF_FadR/GntR_C"/>
</dbReference>
<feature type="domain" description="HTH gntR-type" evidence="4">
    <location>
        <begin position="6"/>
        <end position="73"/>
    </location>
</feature>
<dbReference type="EMBL" id="CP147846">
    <property type="protein sequence ID" value="WXG68964.1"/>
    <property type="molecule type" value="Genomic_DNA"/>
</dbReference>
<sequence length="233" mass="26013">MSNRKVTAREAAYKELRHRIVSLKLAPGSPLSENELAEHLSVSRTPVRESLILLAEEGLVQVFPQLGTFVSRVDTDKVADAQFVREAIEIASLKDAVASRSQDDVAALRSNLKDQSQPGLSMEDFFELDEKFHQTLLAAGGHSAAWRSVESAKAHLDRARRLGLRDTRPIPELIAQHTAIVDAVENADFDAAERAMRHHLRAVFDDVERIKQASPHLFADNNSRPTRRVIPSW</sequence>
<dbReference type="SUPFAM" id="SSF48008">
    <property type="entry name" value="GntR ligand-binding domain-like"/>
    <property type="match status" value="1"/>
</dbReference>
<dbReference type="CDD" id="cd07377">
    <property type="entry name" value="WHTH_GntR"/>
    <property type="match status" value="1"/>
</dbReference>
<proteinExistence type="predicted"/>
<dbReference type="SMART" id="SM00895">
    <property type="entry name" value="FCD"/>
    <property type="match status" value="1"/>
</dbReference>
<dbReference type="Proteomes" id="UP001432000">
    <property type="component" value="Chromosome"/>
</dbReference>
<keyword evidence="1" id="KW-0805">Transcription regulation</keyword>
<evidence type="ECO:0000313" key="6">
    <source>
        <dbReference type="Proteomes" id="UP001432000"/>
    </source>
</evidence>
<evidence type="ECO:0000313" key="5">
    <source>
        <dbReference type="EMBL" id="WXG68964.1"/>
    </source>
</evidence>
<reference evidence="5 6" key="1">
    <citation type="submission" date="2024-03" db="EMBL/GenBank/DDBJ databases">
        <title>Natural products discovery in diverse microorganisms through a two-stage MS feature dereplication strategy.</title>
        <authorList>
            <person name="Zhang R."/>
        </authorList>
    </citation>
    <scope>NUCLEOTIDE SEQUENCE [LARGE SCALE GENOMIC DNA]</scope>
    <source>
        <strain evidence="5 6">18930</strain>
    </source>
</reference>
<name>A0ABZ2PII2_9NOCA</name>
<protein>
    <submittedName>
        <fullName evidence="5">GntR family transcriptional regulator</fullName>
    </submittedName>
</protein>
<organism evidence="5 6">
    <name type="scientific">Rhodococcus sovatensis</name>
    <dbReference type="NCBI Taxonomy" id="1805840"/>
    <lineage>
        <taxon>Bacteria</taxon>
        <taxon>Bacillati</taxon>
        <taxon>Actinomycetota</taxon>
        <taxon>Actinomycetes</taxon>
        <taxon>Mycobacteriales</taxon>
        <taxon>Nocardiaceae</taxon>
        <taxon>Rhodococcus</taxon>
    </lineage>
</organism>
<evidence type="ECO:0000256" key="1">
    <source>
        <dbReference type="ARBA" id="ARBA00023015"/>
    </source>
</evidence>
<evidence type="ECO:0000256" key="2">
    <source>
        <dbReference type="ARBA" id="ARBA00023125"/>
    </source>
</evidence>
<dbReference type="RefSeq" id="WP_338889500.1">
    <property type="nucleotide sequence ID" value="NZ_CP147846.1"/>
</dbReference>
<dbReference type="SUPFAM" id="SSF46785">
    <property type="entry name" value="Winged helix' DNA-binding domain"/>
    <property type="match status" value="1"/>
</dbReference>
<keyword evidence="6" id="KW-1185">Reference proteome</keyword>
<dbReference type="Pfam" id="PF00392">
    <property type="entry name" value="GntR"/>
    <property type="match status" value="1"/>
</dbReference>
<gene>
    <name evidence="5" type="ORF">WDS16_27985</name>
</gene>
<dbReference type="SMART" id="SM00345">
    <property type="entry name" value="HTH_GNTR"/>
    <property type="match status" value="1"/>
</dbReference>
<dbReference type="Gene3D" id="1.20.120.530">
    <property type="entry name" value="GntR ligand-binding domain-like"/>
    <property type="match status" value="1"/>
</dbReference>
<evidence type="ECO:0000259" key="4">
    <source>
        <dbReference type="PROSITE" id="PS50949"/>
    </source>
</evidence>
<accession>A0ABZ2PII2</accession>
<keyword evidence="3" id="KW-0804">Transcription</keyword>
<dbReference type="PROSITE" id="PS50949">
    <property type="entry name" value="HTH_GNTR"/>
    <property type="match status" value="1"/>
</dbReference>
<dbReference type="PRINTS" id="PR00035">
    <property type="entry name" value="HTHGNTR"/>
</dbReference>
<keyword evidence="2" id="KW-0238">DNA-binding</keyword>
<dbReference type="InterPro" id="IPR036390">
    <property type="entry name" value="WH_DNA-bd_sf"/>
</dbReference>